<dbReference type="GO" id="GO:0016787">
    <property type="term" value="F:hydrolase activity"/>
    <property type="evidence" value="ECO:0007669"/>
    <property type="project" value="UniProtKB-KW"/>
</dbReference>
<dbReference type="InterPro" id="IPR000073">
    <property type="entry name" value="AB_hydrolase_1"/>
</dbReference>
<dbReference type="InterPro" id="IPR050266">
    <property type="entry name" value="AB_hydrolase_sf"/>
</dbReference>
<evidence type="ECO:0000256" key="1">
    <source>
        <dbReference type="ARBA" id="ARBA00022801"/>
    </source>
</evidence>
<evidence type="ECO:0000259" key="2">
    <source>
        <dbReference type="Pfam" id="PF00561"/>
    </source>
</evidence>
<dbReference type="InterPro" id="IPR029058">
    <property type="entry name" value="AB_hydrolase_fold"/>
</dbReference>
<dbReference type="SUPFAM" id="SSF53474">
    <property type="entry name" value="alpha/beta-Hydrolases"/>
    <property type="match status" value="1"/>
</dbReference>
<reference evidence="3" key="1">
    <citation type="submission" date="2020-05" db="EMBL/GenBank/DDBJ databases">
        <authorList>
            <person name="Chiriac C."/>
            <person name="Salcher M."/>
            <person name="Ghai R."/>
            <person name="Kavagutti S V."/>
        </authorList>
    </citation>
    <scope>NUCLEOTIDE SEQUENCE</scope>
</reference>
<proteinExistence type="predicted"/>
<dbReference type="GO" id="GO:0016020">
    <property type="term" value="C:membrane"/>
    <property type="evidence" value="ECO:0007669"/>
    <property type="project" value="TreeGrafter"/>
</dbReference>
<sequence>MTPIAAGVGVQLHYRDDGDGRSILAIHGIGGSGDLLAGELAPLTKHGRLITYERRGYGASEAPEPYLATTVTEQSEDAAALLAAIDAAPTLLVGVGFGALIALDLCLRHAALVCCAVLVDPPLYSLDLESTRELADQRGAIETALLAGSREGAVAALLGAVATADLLTNAQANSAACFADYGGLASLELTHAQLRNCDLPIRIISTSTASQGLTRIAGELNEMLGNSALLAGGDPAAAAEALLD</sequence>
<dbReference type="PANTHER" id="PTHR43798">
    <property type="entry name" value="MONOACYLGLYCEROL LIPASE"/>
    <property type="match status" value="1"/>
</dbReference>
<accession>A0A6J7RLD9</accession>
<organism evidence="3">
    <name type="scientific">freshwater metagenome</name>
    <dbReference type="NCBI Taxonomy" id="449393"/>
    <lineage>
        <taxon>unclassified sequences</taxon>
        <taxon>metagenomes</taxon>
        <taxon>ecological metagenomes</taxon>
    </lineage>
</organism>
<feature type="domain" description="AB hydrolase-1" evidence="2">
    <location>
        <begin position="23"/>
        <end position="132"/>
    </location>
</feature>
<dbReference type="EMBL" id="CAFBPX010000015">
    <property type="protein sequence ID" value="CAB5029300.1"/>
    <property type="molecule type" value="Genomic_DNA"/>
</dbReference>
<evidence type="ECO:0000313" key="3">
    <source>
        <dbReference type="EMBL" id="CAB5029300.1"/>
    </source>
</evidence>
<protein>
    <submittedName>
        <fullName evidence="3">Unannotated protein</fullName>
    </submittedName>
</protein>
<dbReference type="Pfam" id="PF00561">
    <property type="entry name" value="Abhydrolase_1"/>
    <property type="match status" value="1"/>
</dbReference>
<gene>
    <name evidence="3" type="ORF">UFOPK4175_00163</name>
</gene>
<dbReference type="Gene3D" id="3.40.50.1820">
    <property type="entry name" value="alpha/beta hydrolase"/>
    <property type="match status" value="1"/>
</dbReference>
<dbReference type="PANTHER" id="PTHR43798:SF31">
    <property type="entry name" value="AB HYDROLASE SUPERFAMILY PROTEIN YCLE"/>
    <property type="match status" value="1"/>
</dbReference>
<name>A0A6J7RLD9_9ZZZZ</name>
<dbReference type="AlphaFoldDB" id="A0A6J7RLD9"/>
<keyword evidence="1" id="KW-0378">Hydrolase</keyword>